<dbReference type="PANTHER" id="PTHR44520">
    <property type="entry name" value="RESPONSE REGULATOR RCP1-RELATED"/>
    <property type="match status" value="1"/>
</dbReference>
<organism evidence="3 4">
    <name type="scientific">Pseudofulvimonas gallinarii</name>
    <dbReference type="NCBI Taxonomy" id="634155"/>
    <lineage>
        <taxon>Bacteria</taxon>
        <taxon>Pseudomonadati</taxon>
        <taxon>Pseudomonadota</taxon>
        <taxon>Gammaproteobacteria</taxon>
        <taxon>Lysobacterales</taxon>
        <taxon>Rhodanobacteraceae</taxon>
        <taxon>Pseudofulvimonas</taxon>
    </lineage>
</organism>
<sequence length="147" mass="16420">MNPWLHTVLLAEDADLDAELTMDALAEIGLAQHVVHVGDGAEALDWLYRRGRYSDRPAGLPAVALLDLKMPRLDGLQTLEAIRSDPALRHLPVVIFSSSREQRDIERGWALGVNAYVVKPVDVDEFSATIQSLGHFWTELNERAYDC</sequence>
<dbReference type="AlphaFoldDB" id="A0A4R3L817"/>
<dbReference type="InterPro" id="IPR011006">
    <property type="entry name" value="CheY-like_superfamily"/>
</dbReference>
<evidence type="ECO:0000256" key="1">
    <source>
        <dbReference type="PROSITE-ProRule" id="PRU00169"/>
    </source>
</evidence>
<dbReference type="Pfam" id="PF00072">
    <property type="entry name" value="Response_reg"/>
    <property type="match status" value="1"/>
</dbReference>
<dbReference type="EMBL" id="SMAF01000020">
    <property type="protein sequence ID" value="TCS95140.1"/>
    <property type="molecule type" value="Genomic_DNA"/>
</dbReference>
<dbReference type="InterPro" id="IPR001789">
    <property type="entry name" value="Sig_transdc_resp-reg_receiver"/>
</dbReference>
<reference evidence="3 4" key="1">
    <citation type="submission" date="2019-03" db="EMBL/GenBank/DDBJ databases">
        <title>Genomic Encyclopedia of Type Strains, Phase IV (KMG-IV): sequencing the most valuable type-strain genomes for metagenomic binning, comparative biology and taxonomic classification.</title>
        <authorList>
            <person name="Goeker M."/>
        </authorList>
    </citation>
    <scope>NUCLEOTIDE SEQUENCE [LARGE SCALE GENOMIC DNA]</scope>
    <source>
        <strain evidence="3 4">DSM 21944</strain>
    </source>
</reference>
<gene>
    <name evidence="3" type="ORF">EDC25_12029</name>
</gene>
<keyword evidence="4" id="KW-1185">Reference proteome</keyword>
<protein>
    <submittedName>
        <fullName evidence="3">Two-component system response regulator</fullName>
    </submittedName>
</protein>
<dbReference type="GO" id="GO:0000160">
    <property type="term" value="P:phosphorelay signal transduction system"/>
    <property type="evidence" value="ECO:0007669"/>
    <property type="project" value="InterPro"/>
</dbReference>
<dbReference type="SMART" id="SM00448">
    <property type="entry name" value="REC"/>
    <property type="match status" value="1"/>
</dbReference>
<dbReference type="PROSITE" id="PS50110">
    <property type="entry name" value="RESPONSE_REGULATORY"/>
    <property type="match status" value="1"/>
</dbReference>
<dbReference type="RefSeq" id="WP_123521241.1">
    <property type="nucleotide sequence ID" value="NZ_JBHLWF010000082.1"/>
</dbReference>
<evidence type="ECO:0000313" key="3">
    <source>
        <dbReference type="EMBL" id="TCS95140.1"/>
    </source>
</evidence>
<name>A0A4R3L817_9GAMM</name>
<dbReference type="SUPFAM" id="SSF52172">
    <property type="entry name" value="CheY-like"/>
    <property type="match status" value="1"/>
</dbReference>
<comment type="caution">
    <text evidence="3">The sequence shown here is derived from an EMBL/GenBank/DDBJ whole genome shotgun (WGS) entry which is preliminary data.</text>
</comment>
<evidence type="ECO:0000313" key="4">
    <source>
        <dbReference type="Proteomes" id="UP000294599"/>
    </source>
</evidence>
<dbReference type="Proteomes" id="UP000294599">
    <property type="component" value="Unassembled WGS sequence"/>
</dbReference>
<feature type="domain" description="Response regulatory" evidence="2">
    <location>
        <begin position="7"/>
        <end position="134"/>
    </location>
</feature>
<accession>A0A4R3L817</accession>
<keyword evidence="1" id="KW-0597">Phosphoprotein</keyword>
<dbReference type="InterPro" id="IPR052893">
    <property type="entry name" value="TCS_response_regulator"/>
</dbReference>
<dbReference type="OrthoDB" id="9793549at2"/>
<dbReference type="PANTHER" id="PTHR44520:SF1">
    <property type="entry name" value="TWO-COMPONENT SYSTEM REGULATORY PROTEIN"/>
    <property type="match status" value="1"/>
</dbReference>
<evidence type="ECO:0000259" key="2">
    <source>
        <dbReference type="PROSITE" id="PS50110"/>
    </source>
</evidence>
<dbReference type="CDD" id="cd17557">
    <property type="entry name" value="REC_Rcp-like"/>
    <property type="match status" value="1"/>
</dbReference>
<proteinExistence type="predicted"/>
<feature type="modified residue" description="4-aspartylphosphate" evidence="1">
    <location>
        <position position="67"/>
    </location>
</feature>
<dbReference type="Gene3D" id="3.40.50.2300">
    <property type="match status" value="1"/>
</dbReference>